<gene>
    <name evidence="3" type="ORF">E6C50_11325</name>
</gene>
<evidence type="ECO:0000313" key="4">
    <source>
        <dbReference type="Proteomes" id="UP000307507"/>
    </source>
</evidence>
<accession>A0A4S3ZVU7</accession>
<organism evidence="3 4">
    <name type="scientific">Flavobacterium supellecticarium</name>
    <dbReference type="NCBI Taxonomy" id="2565924"/>
    <lineage>
        <taxon>Bacteria</taxon>
        <taxon>Pseudomonadati</taxon>
        <taxon>Bacteroidota</taxon>
        <taxon>Flavobacteriia</taxon>
        <taxon>Flavobacteriales</taxon>
        <taxon>Flavobacteriaceae</taxon>
        <taxon>Flavobacterium</taxon>
    </lineage>
</organism>
<keyword evidence="1" id="KW-1133">Transmembrane helix</keyword>
<dbReference type="Proteomes" id="UP000307507">
    <property type="component" value="Unassembled WGS sequence"/>
</dbReference>
<sequence length="275" mass="28951">MNCGKVGQFERRLYRFKKSINQPSKTNIMIKLAVHFAKVVIAAAAALLFGSCNNINMPNFQKVDGDGHVTTQTRNITSNFTAISASRGLEVILVQAPETKITVKADSNLQNHIKTEIVEGELRITSDVNIRNAESKTVYVALPKLDSFQASSGVSVSSSNVLRNNTIAFSSSSGSSIDVKVNAETISCESSSSSEIKIKGKANRLETDSSSGSSIVADKLTVKDATADASSGSSIVLNAMQSLTAEASSGSSVSYIGSPSLLKKKVSSGGSVSPY</sequence>
<dbReference type="AlphaFoldDB" id="A0A4S3ZVU7"/>
<name>A0A4S3ZVU7_9FLAO</name>
<dbReference type="OrthoDB" id="1422484at2"/>
<evidence type="ECO:0000256" key="1">
    <source>
        <dbReference type="SAM" id="Phobius"/>
    </source>
</evidence>
<keyword evidence="1" id="KW-0812">Transmembrane</keyword>
<dbReference type="EMBL" id="SSNZ01000004">
    <property type="protein sequence ID" value="THF49936.1"/>
    <property type="molecule type" value="Genomic_DNA"/>
</dbReference>
<protein>
    <submittedName>
        <fullName evidence="3">DUF2807 domain-containing protein</fullName>
    </submittedName>
</protein>
<feature type="transmembrane region" description="Helical" evidence="1">
    <location>
        <begin position="28"/>
        <end position="49"/>
    </location>
</feature>
<proteinExistence type="predicted"/>
<keyword evidence="1" id="KW-0472">Membrane</keyword>
<comment type="caution">
    <text evidence="3">The sequence shown here is derived from an EMBL/GenBank/DDBJ whole genome shotgun (WGS) entry which is preliminary data.</text>
</comment>
<feature type="domain" description="Putative auto-transporter adhesin head GIN" evidence="2">
    <location>
        <begin position="79"/>
        <end position="259"/>
    </location>
</feature>
<dbReference type="Pfam" id="PF10988">
    <property type="entry name" value="DUF2807"/>
    <property type="match status" value="1"/>
</dbReference>
<reference evidence="3 4" key="1">
    <citation type="submission" date="2019-04" db="EMBL/GenBank/DDBJ databases">
        <title>Flavobacterium sp. nov. isolated from construction timber.</title>
        <authorList>
            <person name="Lin S.-Y."/>
            <person name="Chang C.-T."/>
            <person name="Young C.-C."/>
        </authorList>
    </citation>
    <scope>NUCLEOTIDE SEQUENCE [LARGE SCALE GENOMIC DNA]</scope>
    <source>
        <strain evidence="3 4">CC-CTC003</strain>
    </source>
</reference>
<dbReference type="Gene3D" id="2.160.20.120">
    <property type="match status" value="1"/>
</dbReference>
<evidence type="ECO:0000313" key="3">
    <source>
        <dbReference type="EMBL" id="THF49936.1"/>
    </source>
</evidence>
<keyword evidence="4" id="KW-1185">Reference proteome</keyword>
<dbReference type="InterPro" id="IPR021255">
    <property type="entry name" value="DUF2807"/>
</dbReference>
<evidence type="ECO:0000259" key="2">
    <source>
        <dbReference type="Pfam" id="PF10988"/>
    </source>
</evidence>